<keyword evidence="12" id="KW-1185">Reference proteome</keyword>
<keyword evidence="6 10" id="KW-0812">Transmembrane</keyword>
<name>A0A7W8H853_9FIRM</name>
<dbReference type="InterPro" id="IPR048279">
    <property type="entry name" value="MdtK-like"/>
</dbReference>
<comment type="similarity">
    <text evidence="2">Belongs to the multi antimicrobial extrusion (MATE) (TC 2.A.66.1) family. MepA subfamily.</text>
</comment>
<feature type="transmembrane region" description="Helical" evidence="10">
    <location>
        <begin position="424"/>
        <end position="446"/>
    </location>
</feature>
<dbReference type="InterPro" id="IPR051327">
    <property type="entry name" value="MATE_MepA_subfamily"/>
</dbReference>
<dbReference type="GO" id="GO:0042910">
    <property type="term" value="F:xenobiotic transmembrane transporter activity"/>
    <property type="evidence" value="ECO:0007669"/>
    <property type="project" value="InterPro"/>
</dbReference>
<keyword evidence="8 10" id="KW-0472">Membrane</keyword>
<evidence type="ECO:0000256" key="8">
    <source>
        <dbReference type="ARBA" id="ARBA00023136"/>
    </source>
</evidence>
<dbReference type="GO" id="GO:0015297">
    <property type="term" value="F:antiporter activity"/>
    <property type="evidence" value="ECO:0007669"/>
    <property type="project" value="InterPro"/>
</dbReference>
<feature type="transmembrane region" description="Helical" evidence="10">
    <location>
        <begin position="396"/>
        <end position="418"/>
    </location>
</feature>
<feature type="transmembrane region" description="Helical" evidence="10">
    <location>
        <begin position="139"/>
        <end position="160"/>
    </location>
</feature>
<feature type="transmembrane region" description="Helical" evidence="10">
    <location>
        <begin position="99"/>
        <end position="119"/>
    </location>
</feature>
<evidence type="ECO:0000256" key="6">
    <source>
        <dbReference type="ARBA" id="ARBA00022692"/>
    </source>
</evidence>
<protein>
    <recommendedName>
        <fullName evidence="3">Multidrug export protein MepA</fullName>
    </recommendedName>
</protein>
<feature type="transmembrane region" description="Helical" evidence="10">
    <location>
        <begin position="295"/>
        <end position="312"/>
    </location>
</feature>
<evidence type="ECO:0000256" key="1">
    <source>
        <dbReference type="ARBA" id="ARBA00004651"/>
    </source>
</evidence>
<organism evidence="11 12">
    <name type="scientific">Catenibacillus scindens</name>
    <dbReference type="NCBI Taxonomy" id="673271"/>
    <lineage>
        <taxon>Bacteria</taxon>
        <taxon>Bacillati</taxon>
        <taxon>Bacillota</taxon>
        <taxon>Clostridia</taxon>
        <taxon>Lachnospirales</taxon>
        <taxon>Lachnospiraceae</taxon>
        <taxon>Catenibacillus</taxon>
    </lineage>
</organism>
<comment type="caution">
    <text evidence="11">The sequence shown here is derived from an EMBL/GenBank/DDBJ whole genome shotgun (WGS) entry which is preliminary data.</text>
</comment>
<dbReference type="CDD" id="cd13143">
    <property type="entry name" value="MATE_MepA_like"/>
    <property type="match status" value="1"/>
</dbReference>
<dbReference type="NCBIfam" id="TIGR00797">
    <property type="entry name" value="matE"/>
    <property type="match status" value="1"/>
</dbReference>
<feature type="transmembrane region" description="Helical" evidence="10">
    <location>
        <begin position="324"/>
        <end position="353"/>
    </location>
</feature>
<feature type="transmembrane region" description="Helical" evidence="10">
    <location>
        <begin position="56"/>
        <end position="78"/>
    </location>
</feature>
<evidence type="ECO:0000256" key="3">
    <source>
        <dbReference type="ARBA" id="ARBA00022106"/>
    </source>
</evidence>
<comment type="subcellular location">
    <subcellularLocation>
        <location evidence="1">Cell membrane</location>
        <topology evidence="1">Multi-pass membrane protein</topology>
    </subcellularLocation>
</comment>
<keyword evidence="5" id="KW-1003">Cell membrane</keyword>
<dbReference type="InterPro" id="IPR002528">
    <property type="entry name" value="MATE_fam"/>
</dbReference>
<dbReference type="GO" id="GO:0046677">
    <property type="term" value="P:response to antibiotic"/>
    <property type="evidence" value="ECO:0007669"/>
    <property type="project" value="UniProtKB-KW"/>
</dbReference>
<dbReference type="Pfam" id="PF01554">
    <property type="entry name" value="MatE"/>
    <property type="match status" value="2"/>
</dbReference>
<dbReference type="RefSeq" id="WP_183771080.1">
    <property type="nucleotide sequence ID" value="NZ_JACHFW010000001.1"/>
</dbReference>
<feature type="transmembrane region" description="Helical" evidence="10">
    <location>
        <begin position="365"/>
        <end position="389"/>
    </location>
</feature>
<sequence>MEDEKKIELFEKVPIIRAVTKLAIPTILSSLVMVLYNLADTFFVGMLNDPVQNAGVALAAPVLLAFNAVNNLFGVGTSSMMSRALGRKDYETVYRSSAFGFYCSIICGIVFSLLCTLFSGPLLSLLGADATTVQATEAYMFWTVTCGAAPAILNVVMAYLVRSEGAAMHASIGTMSGCFLNMLLDPVFILPWGLHMGAAGAGLATFLSNCVACIYFFVLLYVKRGHTYVCIRPAMFSIRKKIVLGVFGVGIPASIQNLLNVTGMTVLNNFTSSFGADAVAAMGITYKVNMVPMNISMGMSQGIMPLISYNYASGNHKRMKKTVVFAYKAALIFIILMALIYFVGAHFVVGLFMDNPSIVDFGTRFLRGFCLGLPFLCIDFLAVGVFQAVGMGKEALIFAVLRKIVLEIPALCILNWLFPLYGLAYAQMTAEIVLAAAAVLVLSRFFGKLEK</sequence>
<dbReference type="GO" id="GO:0005886">
    <property type="term" value="C:plasma membrane"/>
    <property type="evidence" value="ECO:0007669"/>
    <property type="project" value="UniProtKB-SubCell"/>
</dbReference>
<gene>
    <name evidence="11" type="ORF">HNP82_000494</name>
</gene>
<evidence type="ECO:0000256" key="5">
    <source>
        <dbReference type="ARBA" id="ARBA00022475"/>
    </source>
</evidence>
<dbReference type="InterPro" id="IPR045070">
    <property type="entry name" value="MATE_MepA-like"/>
</dbReference>
<dbReference type="EMBL" id="JACHFW010000001">
    <property type="protein sequence ID" value="MBB5263400.1"/>
    <property type="molecule type" value="Genomic_DNA"/>
</dbReference>
<evidence type="ECO:0000256" key="9">
    <source>
        <dbReference type="ARBA" id="ARBA00023251"/>
    </source>
</evidence>
<dbReference type="Proteomes" id="UP000543642">
    <property type="component" value="Unassembled WGS sequence"/>
</dbReference>
<keyword evidence="7 10" id="KW-1133">Transmembrane helix</keyword>
<keyword evidence="4" id="KW-0813">Transport</keyword>
<dbReference type="PIRSF" id="PIRSF006603">
    <property type="entry name" value="DinF"/>
    <property type="match status" value="1"/>
</dbReference>
<evidence type="ECO:0000256" key="4">
    <source>
        <dbReference type="ARBA" id="ARBA00022448"/>
    </source>
</evidence>
<dbReference type="AlphaFoldDB" id="A0A7W8H853"/>
<feature type="transmembrane region" description="Helical" evidence="10">
    <location>
        <begin position="15"/>
        <end position="36"/>
    </location>
</feature>
<evidence type="ECO:0000256" key="10">
    <source>
        <dbReference type="SAM" id="Phobius"/>
    </source>
</evidence>
<feature type="transmembrane region" description="Helical" evidence="10">
    <location>
        <begin position="172"/>
        <end position="194"/>
    </location>
</feature>
<dbReference type="PANTHER" id="PTHR43823">
    <property type="entry name" value="SPORULATION PROTEIN YKVU"/>
    <property type="match status" value="1"/>
</dbReference>
<reference evidence="11 12" key="1">
    <citation type="submission" date="2020-08" db="EMBL/GenBank/DDBJ databases">
        <title>Genomic Encyclopedia of Type Strains, Phase IV (KMG-IV): sequencing the most valuable type-strain genomes for metagenomic binning, comparative biology and taxonomic classification.</title>
        <authorList>
            <person name="Goeker M."/>
        </authorList>
    </citation>
    <scope>NUCLEOTIDE SEQUENCE [LARGE SCALE GENOMIC DNA]</scope>
    <source>
        <strain evidence="11 12">DSM 106146</strain>
    </source>
</reference>
<accession>A0A7W8H853</accession>
<proteinExistence type="inferred from homology"/>
<evidence type="ECO:0000256" key="7">
    <source>
        <dbReference type="ARBA" id="ARBA00022989"/>
    </source>
</evidence>
<feature type="transmembrane region" description="Helical" evidence="10">
    <location>
        <begin position="242"/>
        <end position="259"/>
    </location>
</feature>
<evidence type="ECO:0000313" key="12">
    <source>
        <dbReference type="Proteomes" id="UP000543642"/>
    </source>
</evidence>
<dbReference type="PANTHER" id="PTHR43823:SF3">
    <property type="entry name" value="MULTIDRUG EXPORT PROTEIN MEPA"/>
    <property type="match status" value="1"/>
</dbReference>
<keyword evidence="9" id="KW-0046">Antibiotic resistance</keyword>
<feature type="transmembrane region" description="Helical" evidence="10">
    <location>
        <begin position="200"/>
        <end position="222"/>
    </location>
</feature>
<evidence type="ECO:0000313" key="11">
    <source>
        <dbReference type="EMBL" id="MBB5263400.1"/>
    </source>
</evidence>
<evidence type="ECO:0000256" key="2">
    <source>
        <dbReference type="ARBA" id="ARBA00008417"/>
    </source>
</evidence>